<dbReference type="Pfam" id="PF09509">
    <property type="entry name" value="Hypoth_Ymh"/>
    <property type="match status" value="1"/>
</dbReference>
<name>A0A1H9T662_9ACTN</name>
<evidence type="ECO:0000256" key="1">
    <source>
        <dbReference type="SAM" id="MobiDB-lite"/>
    </source>
</evidence>
<reference evidence="3 4" key="1">
    <citation type="submission" date="2016-10" db="EMBL/GenBank/DDBJ databases">
        <authorList>
            <person name="de Groot N.N."/>
        </authorList>
    </citation>
    <scope>NUCLEOTIDE SEQUENCE [LARGE SCALE GENOMIC DNA]</scope>
    <source>
        <strain evidence="3 4">DSM 16859</strain>
    </source>
</reference>
<accession>A0A1H9T662</accession>
<proteinExistence type="predicted"/>
<evidence type="ECO:0000313" key="4">
    <source>
        <dbReference type="Proteomes" id="UP000198815"/>
    </source>
</evidence>
<dbReference type="STRING" id="64702.SAMN05443377_11916"/>
<dbReference type="Proteomes" id="UP000198815">
    <property type="component" value="Unassembled WGS sequence"/>
</dbReference>
<dbReference type="AlphaFoldDB" id="A0A1H9T662"/>
<organism evidence="3 4">
    <name type="scientific">Propionibacterium cyclohexanicum</name>
    <dbReference type="NCBI Taxonomy" id="64702"/>
    <lineage>
        <taxon>Bacteria</taxon>
        <taxon>Bacillati</taxon>
        <taxon>Actinomycetota</taxon>
        <taxon>Actinomycetes</taxon>
        <taxon>Propionibacteriales</taxon>
        <taxon>Propionibacteriaceae</taxon>
        <taxon>Propionibacterium</taxon>
    </lineage>
</organism>
<feature type="region of interest" description="Disordered" evidence="1">
    <location>
        <begin position="194"/>
        <end position="223"/>
    </location>
</feature>
<evidence type="ECO:0000313" key="3">
    <source>
        <dbReference type="EMBL" id="SER92661.1"/>
    </source>
</evidence>
<keyword evidence="4" id="KW-1185">Reference proteome</keyword>
<protein>
    <recommendedName>
        <fullName evidence="2">Conserved hypothetical protein CHP02391 domain-containing protein</fullName>
    </recommendedName>
</protein>
<dbReference type="EMBL" id="FOGZ01000019">
    <property type="protein sequence ID" value="SER92661.1"/>
    <property type="molecule type" value="Genomic_DNA"/>
</dbReference>
<sequence>MAVYGADYLRRLLAAVEDFERAFEAWMVTQVESDHMSSRGLMPTVWTKDRQDAAKVRSLELDVAEAAGAAARAVSVTGAHIAVAGIGAIDPIANWSLMSAPKALIAPQDIRTTAATIRGRLHTLISEAEAAEESGIPGFAPSQLHPIVWSAAAAHWTTHQYRVAVREASEALTVHWKTKLGRTDVNDTVFWQQTLSPGDPEQGRPKLTWPGDPSDKTTKSMRGGLEPLTKALNSLATGLNLTIRNVTTHTRDELGEQEAMERLAAYSYLARLLDKCEIGKVQED</sequence>
<gene>
    <name evidence="3" type="ORF">SAMN05443377_11916</name>
</gene>
<evidence type="ECO:0000259" key="2">
    <source>
        <dbReference type="Pfam" id="PF09509"/>
    </source>
</evidence>
<dbReference type="OrthoDB" id="3189478at2"/>
<dbReference type="InterPro" id="IPR012654">
    <property type="entry name" value="CHP02391"/>
</dbReference>
<feature type="domain" description="Conserved hypothetical protein CHP02391" evidence="2">
    <location>
        <begin position="143"/>
        <end position="273"/>
    </location>
</feature>
<dbReference type="RefSeq" id="WP_091970346.1">
    <property type="nucleotide sequence ID" value="NZ_FOGZ01000019.1"/>
</dbReference>